<keyword evidence="4 7" id="KW-0133">Cell shape</keyword>
<dbReference type="GO" id="GO:0016740">
    <property type="term" value="F:transferase activity"/>
    <property type="evidence" value="ECO:0007669"/>
    <property type="project" value="UniProtKB-KW"/>
</dbReference>
<reference evidence="10 11" key="1">
    <citation type="submission" date="2020-02" db="EMBL/GenBank/DDBJ databases">
        <title>Rhodobacter algicola sp. nov., isolated from microalga culture.</title>
        <authorList>
            <person name="Park C.-Y."/>
        </authorList>
    </citation>
    <scope>NUCLEOTIDE SEQUENCE [LARGE SCALE GENOMIC DNA]</scope>
    <source>
        <strain evidence="10 11">ETT8</strain>
    </source>
</reference>
<comment type="similarity">
    <text evidence="2">Belongs to the YkuD family.</text>
</comment>
<dbReference type="PROSITE" id="PS52029">
    <property type="entry name" value="LD_TPASE"/>
    <property type="match status" value="1"/>
</dbReference>
<dbReference type="GO" id="GO:0009252">
    <property type="term" value="P:peptidoglycan biosynthetic process"/>
    <property type="evidence" value="ECO:0007669"/>
    <property type="project" value="UniProtKB-UniPathway"/>
</dbReference>
<dbReference type="PROSITE" id="PS51257">
    <property type="entry name" value="PROKAR_LIPOPROTEIN"/>
    <property type="match status" value="1"/>
</dbReference>
<organism evidence="10 11">
    <name type="scientific">Pseudotabrizicola algicola</name>
    <dbReference type="NCBI Taxonomy" id="2709381"/>
    <lineage>
        <taxon>Bacteria</taxon>
        <taxon>Pseudomonadati</taxon>
        <taxon>Pseudomonadota</taxon>
        <taxon>Alphaproteobacteria</taxon>
        <taxon>Rhodobacterales</taxon>
        <taxon>Paracoccaceae</taxon>
        <taxon>Pseudotabrizicola</taxon>
    </lineage>
</organism>
<keyword evidence="3" id="KW-0808">Transferase</keyword>
<feature type="active site" description="Nucleophile" evidence="7">
    <location>
        <position position="140"/>
    </location>
</feature>
<dbReference type="AlphaFoldDB" id="A0A6B3RY61"/>
<evidence type="ECO:0000256" key="6">
    <source>
        <dbReference type="ARBA" id="ARBA00023316"/>
    </source>
</evidence>
<dbReference type="UniPathway" id="UPA00219"/>
<feature type="active site" description="Proton donor/acceptor" evidence="7">
    <location>
        <position position="124"/>
    </location>
</feature>
<dbReference type="Proteomes" id="UP000481421">
    <property type="component" value="Unassembled WGS sequence"/>
</dbReference>
<feature type="domain" description="L,D-TPase catalytic" evidence="9">
    <location>
        <begin position="34"/>
        <end position="164"/>
    </location>
</feature>
<comment type="pathway">
    <text evidence="1 7">Cell wall biogenesis; peptidoglycan biosynthesis.</text>
</comment>
<dbReference type="EMBL" id="JAAIKE010000007">
    <property type="protein sequence ID" value="NEX48062.1"/>
    <property type="molecule type" value="Genomic_DNA"/>
</dbReference>
<evidence type="ECO:0000313" key="10">
    <source>
        <dbReference type="EMBL" id="NEX48062.1"/>
    </source>
</evidence>
<proteinExistence type="inferred from homology"/>
<dbReference type="InterPro" id="IPR005490">
    <property type="entry name" value="LD_TPept_cat_dom"/>
</dbReference>
<dbReference type="SUPFAM" id="SSF141523">
    <property type="entry name" value="L,D-transpeptidase catalytic domain-like"/>
    <property type="match status" value="1"/>
</dbReference>
<evidence type="ECO:0000259" key="9">
    <source>
        <dbReference type="PROSITE" id="PS52029"/>
    </source>
</evidence>
<evidence type="ECO:0000256" key="4">
    <source>
        <dbReference type="ARBA" id="ARBA00022960"/>
    </source>
</evidence>
<keyword evidence="11" id="KW-1185">Reference proteome</keyword>
<evidence type="ECO:0000256" key="8">
    <source>
        <dbReference type="SAM" id="SignalP"/>
    </source>
</evidence>
<evidence type="ECO:0000256" key="5">
    <source>
        <dbReference type="ARBA" id="ARBA00022984"/>
    </source>
</evidence>
<dbReference type="PANTHER" id="PTHR36699:SF1">
    <property type="entry name" value="L,D-TRANSPEPTIDASE YAFK-RELATED"/>
    <property type="match status" value="1"/>
</dbReference>
<protein>
    <submittedName>
        <fullName evidence="10">L,D-transpeptidase family protein</fullName>
    </submittedName>
</protein>
<keyword evidence="6 7" id="KW-0961">Cell wall biogenesis/degradation</keyword>
<evidence type="ECO:0000256" key="2">
    <source>
        <dbReference type="ARBA" id="ARBA00005992"/>
    </source>
</evidence>
<dbReference type="PANTHER" id="PTHR36699">
    <property type="entry name" value="LD-TRANSPEPTIDASE"/>
    <property type="match status" value="1"/>
</dbReference>
<evidence type="ECO:0000256" key="3">
    <source>
        <dbReference type="ARBA" id="ARBA00022679"/>
    </source>
</evidence>
<dbReference type="GO" id="GO:0008360">
    <property type="term" value="P:regulation of cell shape"/>
    <property type="evidence" value="ECO:0007669"/>
    <property type="project" value="UniProtKB-UniRule"/>
</dbReference>
<accession>A0A6B3RY61</accession>
<comment type="caution">
    <text evidence="10">The sequence shown here is derived from an EMBL/GenBank/DDBJ whole genome shotgun (WGS) entry which is preliminary data.</text>
</comment>
<dbReference type="GO" id="GO:0071555">
    <property type="term" value="P:cell wall organization"/>
    <property type="evidence" value="ECO:0007669"/>
    <property type="project" value="UniProtKB-UniRule"/>
</dbReference>
<keyword evidence="5 7" id="KW-0573">Peptidoglycan synthesis</keyword>
<sequence length="165" mass="18495">MRFFRILALLVVALGLAACGNQSKFKTYNGPEVTSVQVHKGARKMYLLHHERVLKTYDIALGFNPVGHKQFEGDGRTPEGTYIIDRRNPNSEFHLSIGISYPNQADREYARNLGKSPGGDIFIHGGPKKKVSRRDWTAGCIAVTDKEMERIYAMVKNGTPIHILP</sequence>
<evidence type="ECO:0000256" key="1">
    <source>
        <dbReference type="ARBA" id="ARBA00004752"/>
    </source>
</evidence>
<evidence type="ECO:0000313" key="11">
    <source>
        <dbReference type="Proteomes" id="UP000481421"/>
    </source>
</evidence>
<dbReference type="CDD" id="cd16913">
    <property type="entry name" value="YkuD_like"/>
    <property type="match status" value="1"/>
</dbReference>
<keyword evidence="8" id="KW-0732">Signal</keyword>
<dbReference type="GO" id="GO:0004180">
    <property type="term" value="F:carboxypeptidase activity"/>
    <property type="evidence" value="ECO:0007669"/>
    <property type="project" value="UniProtKB-ARBA"/>
</dbReference>
<dbReference type="Pfam" id="PF03734">
    <property type="entry name" value="YkuD"/>
    <property type="match status" value="1"/>
</dbReference>
<dbReference type="Gene3D" id="2.40.440.10">
    <property type="entry name" value="L,D-transpeptidase catalytic domain-like"/>
    <property type="match status" value="1"/>
</dbReference>
<dbReference type="InterPro" id="IPR038063">
    <property type="entry name" value="Transpep_catalytic_dom"/>
</dbReference>
<feature type="signal peptide" evidence="8">
    <location>
        <begin position="1"/>
        <end position="17"/>
    </location>
</feature>
<gene>
    <name evidence="10" type="ORF">G3572_17775</name>
</gene>
<evidence type="ECO:0000256" key="7">
    <source>
        <dbReference type="PROSITE-ProRule" id="PRU01373"/>
    </source>
</evidence>
<feature type="chain" id="PRO_5025658900" evidence="8">
    <location>
        <begin position="18"/>
        <end position="165"/>
    </location>
</feature>
<dbReference type="RefSeq" id="WP_164614406.1">
    <property type="nucleotide sequence ID" value="NZ_JAAIKE010000007.1"/>
</dbReference>
<name>A0A6B3RY61_9RHOB</name>